<dbReference type="Gene3D" id="1.20.120.10">
    <property type="entry name" value="Cytochrome c/b562"/>
    <property type="match status" value="1"/>
</dbReference>
<dbReference type="EMBL" id="JASJUT010000010">
    <property type="protein sequence ID" value="MDK2597349.1"/>
    <property type="molecule type" value="Genomic_DNA"/>
</dbReference>
<protein>
    <submittedName>
        <fullName evidence="3">Cytochrome b562</fullName>
    </submittedName>
</protein>
<dbReference type="RefSeq" id="WP_284138257.1">
    <property type="nucleotide sequence ID" value="NZ_JASJUT010000010.1"/>
</dbReference>
<comment type="caution">
    <text evidence="3">The sequence shown here is derived from an EMBL/GenBank/DDBJ whole genome shotgun (WGS) entry which is preliminary data.</text>
</comment>
<reference evidence="3 4" key="1">
    <citation type="submission" date="2023-05" db="EMBL/GenBank/DDBJ databases">
        <title>Pseudoalteromonas ardens sp. nov., Pseudoalteromonas obscura sp. nov., and Pseudoalteromonas umbrosa sp. nov., isolated from the coral Montipora capitata.</title>
        <authorList>
            <person name="Thomas E.M."/>
            <person name="Smith E.M."/>
            <person name="Papke E."/>
            <person name="Shlafstein M.D."/>
            <person name="Oline D.K."/>
            <person name="Videau P."/>
            <person name="Saw J.H."/>
            <person name="Strangman W.K."/>
            <person name="Ushijima B."/>
        </authorList>
    </citation>
    <scope>NUCLEOTIDE SEQUENCE [LARGE SCALE GENOMIC DNA]</scope>
    <source>
        <strain evidence="3 4">P94</strain>
    </source>
</reference>
<proteinExistence type="inferred from homology"/>
<organism evidence="3 4">
    <name type="scientific">Pseudoalteromonas obscura</name>
    <dbReference type="NCBI Taxonomy" id="3048491"/>
    <lineage>
        <taxon>Bacteria</taxon>
        <taxon>Pseudomonadati</taxon>
        <taxon>Pseudomonadota</taxon>
        <taxon>Gammaproteobacteria</taxon>
        <taxon>Alteromonadales</taxon>
        <taxon>Pseudoalteromonadaceae</taxon>
        <taxon>Pseudoalteromonas</taxon>
    </lineage>
</organism>
<evidence type="ECO:0000313" key="4">
    <source>
        <dbReference type="Proteomes" id="UP001231915"/>
    </source>
</evidence>
<keyword evidence="4" id="KW-1185">Reference proteome</keyword>
<evidence type="ECO:0000313" key="3">
    <source>
        <dbReference type="EMBL" id="MDK2597349.1"/>
    </source>
</evidence>
<sequence>MKFVLVIAVFLGFSVYAESSDLNQIMKKMGHEYKLAIKSENREQMISHLERFILLIEQAKNAGFQADKKAQSIEGLNKSIAVAKSAIVMANKGQSERARKALKEINSLREEYHQLHEPPSVWELLFGK</sequence>
<dbReference type="SUPFAM" id="SSF47175">
    <property type="entry name" value="Cytochromes"/>
    <property type="match status" value="1"/>
</dbReference>
<dbReference type="InterPro" id="IPR009155">
    <property type="entry name" value="Cyt_b562"/>
</dbReference>
<accession>A0ABT7EQN4</accession>
<gene>
    <name evidence="3" type="ORF">QNM18_20030</name>
</gene>
<dbReference type="Pfam" id="PF07361">
    <property type="entry name" value="Cytochrom_B562"/>
    <property type="match status" value="1"/>
</dbReference>
<comment type="similarity">
    <text evidence="1">Belongs to the cytochrome b562 family.</text>
</comment>
<name>A0ABT7EQN4_9GAMM</name>
<dbReference type="InterPro" id="IPR010980">
    <property type="entry name" value="Cyt_c/b562"/>
</dbReference>
<evidence type="ECO:0000256" key="1">
    <source>
        <dbReference type="ARBA" id="ARBA00005523"/>
    </source>
</evidence>
<keyword evidence="2" id="KW-0732">Signal</keyword>
<evidence type="ECO:0000256" key="2">
    <source>
        <dbReference type="ARBA" id="ARBA00022729"/>
    </source>
</evidence>
<dbReference type="Proteomes" id="UP001231915">
    <property type="component" value="Unassembled WGS sequence"/>
</dbReference>